<gene>
    <name evidence="2" type="ORF">MRATA1EN1_LOCUS28780</name>
</gene>
<reference evidence="2" key="1">
    <citation type="submission" date="2023-04" db="EMBL/GenBank/DDBJ databases">
        <authorList>
            <consortium name="ELIXIR-Norway"/>
        </authorList>
    </citation>
    <scope>NUCLEOTIDE SEQUENCE [LARGE SCALE GENOMIC DNA]</scope>
</reference>
<sequence length="179" mass="18713">MSGLAALLHGGSSVAQASRWDSDVGLGQEGTKWPATSGLKQRHNGNGLKHLTELLNLILHSSKRTIPARLYRGEASWAVGGFAYGKPERHPEGSRETPVCRAGSRAAGAGVGRPQAGPVLEAQSVHLRGLENFTPGEEKEDGISPGVGTGPGRLETMAPGASTTPPLLRRELNTLEIGV</sequence>
<dbReference type="EMBL" id="OX459945">
    <property type="protein sequence ID" value="CAI9179818.1"/>
    <property type="molecule type" value="Genomic_DNA"/>
</dbReference>
<proteinExistence type="predicted"/>
<dbReference type="Proteomes" id="UP001176941">
    <property type="component" value="Chromosome 9"/>
</dbReference>
<protein>
    <submittedName>
        <fullName evidence="2">Uncharacterized protein</fullName>
    </submittedName>
</protein>
<organism evidence="2 3">
    <name type="scientific">Rangifer tarandus platyrhynchus</name>
    <name type="common">Svalbard reindeer</name>
    <dbReference type="NCBI Taxonomy" id="3082113"/>
    <lineage>
        <taxon>Eukaryota</taxon>
        <taxon>Metazoa</taxon>
        <taxon>Chordata</taxon>
        <taxon>Craniata</taxon>
        <taxon>Vertebrata</taxon>
        <taxon>Euteleostomi</taxon>
        <taxon>Mammalia</taxon>
        <taxon>Eutheria</taxon>
        <taxon>Laurasiatheria</taxon>
        <taxon>Artiodactyla</taxon>
        <taxon>Ruminantia</taxon>
        <taxon>Pecora</taxon>
        <taxon>Cervidae</taxon>
        <taxon>Odocoileinae</taxon>
        <taxon>Rangifer</taxon>
    </lineage>
</organism>
<feature type="region of interest" description="Disordered" evidence="1">
    <location>
        <begin position="133"/>
        <end position="166"/>
    </location>
</feature>
<keyword evidence="3" id="KW-1185">Reference proteome</keyword>
<accession>A0ABN9A201</accession>
<evidence type="ECO:0000256" key="1">
    <source>
        <dbReference type="SAM" id="MobiDB-lite"/>
    </source>
</evidence>
<name>A0ABN9A201_RANTA</name>
<evidence type="ECO:0000313" key="3">
    <source>
        <dbReference type="Proteomes" id="UP001176941"/>
    </source>
</evidence>
<evidence type="ECO:0000313" key="2">
    <source>
        <dbReference type="EMBL" id="CAI9179818.1"/>
    </source>
</evidence>